<evidence type="ECO:0000313" key="3">
    <source>
        <dbReference type="EMBL" id="WPB85356.1"/>
    </source>
</evidence>
<sequence length="135" mass="13848">MRPLAVLLALTWCGAAAAQDMPRNPTGPRTETRGAGRVVESRPVGQPRSPRASAAALASARAFLCPHGGTPQGRGRCTRGPGIGAAGTGWLGDDPAVRDWDQGLPPPTRAQLPCPPGTTAIPARDQPNVTRCVAG</sequence>
<dbReference type="RefSeq" id="WP_318649324.1">
    <property type="nucleotide sequence ID" value="NZ_CP137852.1"/>
</dbReference>
<feature type="signal peptide" evidence="2">
    <location>
        <begin position="1"/>
        <end position="18"/>
    </location>
</feature>
<dbReference type="Proteomes" id="UP001305521">
    <property type="component" value="Chromosome"/>
</dbReference>
<feature type="region of interest" description="Disordered" evidence="1">
    <location>
        <begin position="19"/>
        <end position="51"/>
    </location>
</feature>
<gene>
    <name evidence="3" type="ORF">R9Z33_00445</name>
</gene>
<dbReference type="EMBL" id="CP137852">
    <property type="protein sequence ID" value="WPB85356.1"/>
    <property type="molecule type" value="Genomic_DNA"/>
</dbReference>
<keyword evidence="4" id="KW-1185">Reference proteome</keyword>
<name>A0ABZ0PJA8_9PROT</name>
<protein>
    <submittedName>
        <fullName evidence="3">Uncharacterized protein</fullName>
    </submittedName>
</protein>
<reference evidence="3 4" key="1">
    <citation type="submission" date="2023-11" db="EMBL/GenBank/DDBJ databases">
        <title>Arctic aerobic anoxygenic photoheterotroph Sediminicoccus rosea KRV36 adapts its photosynthesis to long days of polar summer.</title>
        <authorList>
            <person name="Tomasch J."/>
            <person name="Kopejtka K."/>
            <person name="Bily T."/>
            <person name="Gardiner A.T."/>
            <person name="Gardian Z."/>
            <person name="Shivaramu S."/>
            <person name="Koblizek M."/>
            <person name="Engelhardt F."/>
            <person name="Kaftan D."/>
        </authorList>
    </citation>
    <scope>NUCLEOTIDE SEQUENCE [LARGE SCALE GENOMIC DNA]</scope>
    <source>
        <strain evidence="3 4">R-30</strain>
    </source>
</reference>
<evidence type="ECO:0000256" key="2">
    <source>
        <dbReference type="SAM" id="SignalP"/>
    </source>
</evidence>
<keyword evidence="2" id="KW-0732">Signal</keyword>
<evidence type="ECO:0000313" key="4">
    <source>
        <dbReference type="Proteomes" id="UP001305521"/>
    </source>
</evidence>
<feature type="compositionally biased region" description="Gly residues" evidence="1">
    <location>
        <begin position="81"/>
        <end position="90"/>
    </location>
</feature>
<accession>A0ABZ0PJA8</accession>
<feature type="chain" id="PRO_5046056003" evidence="2">
    <location>
        <begin position="19"/>
        <end position="135"/>
    </location>
</feature>
<feature type="region of interest" description="Disordered" evidence="1">
    <location>
        <begin position="68"/>
        <end position="94"/>
    </location>
</feature>
<proteinExistence type="predicted"/>
<organism evidence="3 4">
    <name type="scientific">Sediminicoccus rosea</name>
    <dbReference type="NCBI Taxonomy" id="1225128"/>
    <lineage>
        <taxon>Bacteria</taxon>
        <taxon>Pseudomonadati</taxon>
        <taxon>Pseudomonadota</taxon>
        <taxon>Alphaproteobacteria</taxon>
        <taxon>Acetobacterales</taxon>
        <taxon>Roseomonadaceae</taxon>
        <taxon>Sediminicoccus</taxon>
    </lineage>
</organism>
<evidence type="ECO:0000256" key="1">
    <source>
        <dbReference type="SAM" id="MobiDB-lite"/>
    </source>
</evidence>